<sequence>MAAKKQKATDNVITKAIAKRIERLKQNQGQRALVIEEVLLKFEKKMKPKTITEYKMLVEMQRGILGLDSKSQATPAAPFVINIDRGRREQARRY</sequence>
<accession>A0A0F3GP23</accession>
<reference evidence="1 2" key="1">
    <citation type="submission" date="2015-02" db="EMBL/GenBank/DDBJ databases">
        <title>Single-cell genomics of uncultivated deep-branching MTB reveals a conserved set of magnetosome genes.</title>
        <authorList>
            <person name="Kolinko S."/>
            <person name="Richter M."/>
            <person name="Glockner F.O."/>
            <person name="Brachmann A."/>
            <person name="Schuler D."/>
        </authorList>
    </citation>
    <scope>NUCLEOTIDE SEQUENCE [LARGE SCALE GENOMIC DNA]</scope>
    <source>
        <strain evidence="1">TM-1</strain>
    </source>
</reference>
<dbReference type="EMBL" id="LACI01002326">
    <property type="protein sequence ID" value="KJU82423.1"/>
    <property type="molecule type" value="Genomic_DNA"/>
</dbReference>
<protein>
    <submittedName>
        <fullName evidence="1">Uncharacterized protein</fullName>
    </submittedName>
</protein>
<gene>
    <name evidence="1" type="ORF">MBAV_005383</name>
</gene>
<dbReference type="AlphaFoldDB" id="A0A0F3GP23"/>
<proteinExistence type="predicted"/>
<organism evidence="1 2">
    <name type="scientific">Candidatus Magnetobacterium bavaricum</name>
    <dbReference type="NCBI Taxonomy" id="29290"/>
    <lineage>
        <taxon>Bacteria</taxon>
        <taxon>Pseudomonadati</taxon>
        <taxon>Nitrospirota</taxon>
        <taxon>Thermodesulfovibrionia</taxon>
        <taxon>Thermodesulfovibrionales</taxon>
        <taxon>Candidatus Magnetobacteriaceae</taxon>
        <taxon>Candidatus Magnetobacterium</taxon>
    </lineage>
</organism>
<comment type="caution">
    <text evidence="1">The sequence shown here is derived from an EMBL/GenBank/DDBJ whole genome shotgun (WGS) entry which is preliminary data.</text>
</comment>
<evidence type="ECO:0000313" key="2">
    <source>
        <dbReference type="Proteomes" id="UP000033423"/>
    </source>
</evidence>
<keyword evidence="2" id="KW-1185">Reference proteome</keyword>
<dbReference type="Proteomes" id="UP000033423">
    <property type="component" value="Unassembled WGS sequence"/>
</dbReference>
<evidence type="ECO:0000313" key="1">
    <source>
        <dbReference type="EMBL" id="KJU82423.1"/>
    </source>
</evidence>
<name>A0A0F3GP23_9BACT</name>